<comment type="caution">
    <text evidence="5">The sequence shown here is derived from an EMBL/GenBank/DDBJ whole genome shotgun (WGS) entry which is preliminary data.</text>
</comment>
<feature type="transmembrane region" description="Helical" evidence="2">
    <location>
        <begin position="309"/>
        <end position="329"/>
    </location>
</feature>
<feature type="compositionally biased region" description="Polar residues" evidence="1">
    <location>
        <begin position="1"/>
        <end position="19"/>
    </location>
</feature>
<feature type="transmembrane region" description="Helical" evidence="2">
    <location>
        <begin position="49"/>
        <end position="67"/>
    </location>
</feature>
<feature type="transmembrane region" description="Helical" evidence="2">
    <location>
        <begin position="212"/>
        <end position="233"/>
    </location>
</feature>
<evidence type="ECO:0000313" key="6">
    <source>
        <dbReference type="Proteomes" id="UP000030848"/>
    </source>
</evidence>
<keyword evidence="5" id="KW-0808">Transferase</keyword>
<dbReference type="InterPro" id="IPR002656">
    <property type="entry name" value="Acyl_transf_3_dom"/>
</dbReference>
<dbReference type="InterPro" id="IPR043968">
    <property type="entry name" value="SGNH"/>
</dbReference>
<feature type="transmembrane region" description="Helical" evidence="2">
    <location>
        <begin position="187"/>
        <end position="206"/>
    </location>
</feature>
<feature type="transmembrane region" description="Helical" evidence="2">
    <location>
        <begin position="88"/>
        <end position="107"/>
    </location>
</feature>
<name>A0A837DAC8_9PSEU</name>
<keyword evidence="5" id="KW-0012">Acyltransferase</keyword>
<feature type="transmembrane region" description="Helical" evidence="2">
    <location>
        <begin position="376"/>
        <end position="394"/>
    </location>
</feature>
<feature type="region of interest" description="Disordered" evidence="1">
    <location>
        <begin position="1"/>
        <end position="21"/>
    </location>
</feature>
<keyword evidence="2" id="KW-0472">Membrane</keyword>
<dbReference type="EMBL" id="JRZE01000006">
    <property type="protein sequence ID" value="KHF43354.1"/>
    <property type="molecule type" value="Genomic_DNA"/>
</dbReference>
<evidence type="ECO:0000259" key="4">
    <source>
        <dbReference type="Pfam" id="PF19040"/>
    </source>
</evidence>
<organism evidence="5 6">
    <name type="scientific">Saccharomonospora viridis</name>
    <dbReference type="NCBI Taxonomy" id="1852"/>
    <lineage>
        <taxon>Bacteria</taxon>
        <taxon>Bacillati</taxon>
        <taxon>Actinomycetota</taxon>
        <taxon>Actinomycetes</taxon>
        <taxon>Pseudonocardiales</taxon>
        <taxon>Pseudonocardiaceae</taxon>
        <taxon>Saccharomonospora</taxon>
    </lineage>
</organism>
<dbReference type="RefSeq" id="WP_037312388.1">
    <property type="nucleotide sequence ID" value="NZ_CALJZO010000019.1"/>
</dbReference>
<keyword evidence="2" id="KW-0812">Transmembrane</keyword>
<proteinExistence type="predicted"/>
<evidence type="ECO:0000259" key="3">
    <source>
        <dbReference type="Pfam" id="PF01757"/>
    </source>
</evidence>
<feature type="transmembrane region" description="Helical" evidence="2">
    <location>
        <begin position="335"/>
        <end position="356"/>
    </location>
</feature>
<feature type="domain" description="Acyltransferase 3" evidence="3">
    <location>
        <begin position="25"/>
        <end position="353"/>
    </location>
</feature>
<feature type="transmembrane region" description="Helical" evidence="2">
    <location>
        <begin position="26"/>
        <end position="43"/>
    </location>
</feature>
<evidence type="ECO:0000313" key="5">
    <source>
        <dbReference type="EMBL" id="KHF43354.1"/>
    </source>
</evidence>
<evidence type="ECO:0000256" key="1">
    <source>
        <dbReference type="SAM" id="MobiDB-lite"/>
    </source>
</evidence>
<keyword evidence="2" id="KW-1133">Transmembrane helix</keyword>
<dbReference type="Pfam" id="PF01757">
    <property type="entry name" value="Acyl_transf_3"/>
    <property type="match status" value="1"/>
</dbReference>
<feature type="domain" description="SGNH" evidence="4">
    <location>
        <begin position="448"/>
        <end position="668"/>
    </location>
</feature>
<dbReference type="AlphaFoldDB" id="A0A837DAC8"/>
<accession>A0A837DAC8</accession>
<protein>
    <submittedName>
        <fullName evidence="5">Acyltransferase</fullName>
    </submittedName>
</protein>
<dbReference type="GO" id="GO:0016020">
    <property type="term" value="C:membrane"/>
    <property type="evidence" value="ECO:0007669"/>
    <property type="project" value="TreeGrafter"/>
</dbReference>
<feature type="transmembrane region" description="Helical" evidence="2">
    <location>
        <begin position="270"/>
        <end position="288"/>
    </location>
</feature>
<dbReference type="GO" id="GO:0016747">
    <property type="term" value="F:acyltransferase activity, transferring groups other than amino-acyl groups"/>
    <property type="evidence" value="ECO:0007669"/>
    <property type="project" value="InterPro"/>
</dbReference>
<dbReference type="GO" id="GO:0009103">
    <property type="term" value="P:lipopolysaccharide biosynthetic process"/>
    <property type="evidence" value="ECO:0007669"/>
    <property type="project" value="TreeGrafter"/>
</dbReference>
<reference evidence="5 6" key="1">
    <citation type="submission" date="2014-10" db="EMBL/GenBank/DDBJ databases">
        <title>Genome sequence of Micropolyspora internatus JCM3315.</title>
        <authorList>
            <person name="Shin S.-K."/>
            <person name="Yi H."/>
        </authorList>
    </citation>
    <scope>NUCLEOTIDE SEQUENCE [LARGE SCALE GENOMIC DNA]</scope>
    <source>
        <strain evidence="5 6">JCM 3315</strain>
    </source>
</reference>
<dbReference type="Proteomes" id="UP000030848">
    <property type="component" value="Unassembled WGS sequence"/>
</dbReference>
<dbReference type="Pfam" id="PF19040">
    <property type="entry name" value="SGNH"/>
    <property type="match status" value="1"/>
</dbReference>
<sequence length="676" mass="74476">MTITQTRPTEQNPSSQSSGRRYRPELQGLRALAVVLVVVYHVWLGRVSGGVDVFFLITGFLITGQLFRASLRGGIEFRPMWGRMIKRLLPASTVVLLATMALAVVFLPEQRWFGTIREVVASALFYENWVLVATSTDYFADHDTASVVQHFWSLSIQGQFYLLWPLLIAVVALLVRRAGWSLRRTVFAVLVVVFAASLALSVWLTAENQPLAYFMTPTRLWEFALGGMLALVIDRVALPRLLRIVLGWVGVVGLVLCGLVLTVGQVFPGYAALWPTMSAVCVLLAGATESKVGADRWLSSRPLEYVGNISYALYLWHWPLLVFFLLATDQTEPDIVGGLAIIGVSFALSAATYHFVEQPVRNSRIGQTTRWGAYRFGVVALVPVLAAAVVWQVVSTNRASFAPVLDDPRYPGAQVIAAGIPSPETGGSVVPPFAALPDEWVAFSDDECRISPRNEDLRICTVDPSGPPVRRIAVVGDSHSQQHIAALIPSVEKRGWQIISIGKGGCPLTADPNWPEDNCPEWNEAVIAELAEMRPDVVVTMATRDVRFGLQERTPEGYVEQWRKLADLGIPVVALRDHPRYDYDPSECAHQKGIDAPECMGRKADYYPPEPPYASIPDIPPTVSFVDFSDYFCADGVCPPVIGNVLVYLDDNHVTATYLETLAPQMEQELSAALGW</sequence>
<dbReference type="OrthoDB" id="3404679at2"/>
<dbReference type="PANTHER" id="PTHR23028">
    <property type="entry name" value="ACETYLTRANSFERASE"/>
    <property type="match status" value="1"/>
</dbReference>
<dbReference type="InterPro" id="IPR050879">
    <property type="entry name" value="Acyltransferase_3"/>
</dbReference>
<feature type="transmembrane region" description="Helical" evidence="2">
    <location>
        <begin position="158"/>
        <end position="175"/>
    </location>
</feature>
<evidence type="ECO:0000256" key="2">
    <source>
        <dbReference type="SAM" id="Phobius"/>
    </source>
</evidence>
<gene>
    <name evidence="5" type="ORF">MINT15_35560</name>
</gene>
<feature type="transmembrane region" description="Helical" evidence="2">
    <location>
        <begin position="245"/>
        <end position="264"/>
    </location>
</feature>
<dbReference type="PANTHER" id="PTHR23028:SF53">
    <property type="entry name" value="ACYL_TRANSF_3 DOMAIN-CONTAINING PROTEIN"/>
    <property type="match status" value="1"/>
</dbReference>